<evidence type="ECO:0000313" key="2">
    <source>
        <dbReference type="EMBL" id="PMP67025.1"/>
    </source>
</evidence>
<name>A0A2J6WE32_9BACT</name>
<dbReference type="InterPro" id="IPR041679">
    <property type="entry name" value="DNA2/NAM7-like_C"/>
</dbReference>
<dbReference type="Pfam" id="PF13087">
    <property type="entry name" value="AAA_12"/>
    <property type="match status" value="1"/>
</dbReference>
<dbReference type="Gene3D" id="3.40.50.300">
    <property type="entry name" value="P-loop containing nucleotide triphosphate hydrolases"/>
    <property type="match status" value="1"/>
</dbReference>
<dbReference type="InterPro" id="IPR027417">
    <property type="entry name" value="P-loop_NTPase"/>
</dbReference>
<proteinExistence type="predicted"/>
<protein>
    <recommendedName>
        <fullName evidence="1">DNA2/NAM7 helicase-like C-terminal domain-containing protein</fullName>
    </recommendedName>
</protein>
<comment type="caution">
    <text evidence="2">The sequence shown here is derived from an EMBL/GenBank/DDBJ whole genome shotgun (WGS) entry which is preliminary data.</text>
</comment>
<gene>
    <name evidence="2" type="ORF">C0189_04010</name>
</gene>
<dbReference type="Proteomes" id="UP000237040">
    <property type="component" value="Unassembled WGS sequence"/>
</dbReference>
<sequence length="683" mass="78631">MANLKGVVIREFESAGKKCITLSTDSGVFNIVFEKPAQLWGVKKLSFVNLKEERGALRKTFLFTDDSFVSFYPGFLVQPEEIEEDSLSTLSKIFNGASLKESFEGEIFYAVRGIKESNRFKTLVERFPKDIKAKFSFYPYIFDTTFGFFVKDALFFGRFPVVFEDNFTKGIVQAISSKFEEYLVMSSVGTFEEKKISLLDKKQVFLKRNEFANLVYSFFKVIGNNYDKTNSNMLDYAYLFDHRDIFEAPINDFLKEFRSVRKHIKKLLESRLEDIETMRIYNAESDDFAFKAYIKDNELNLDRGTPCMLFERPPLNMRIFGIVKSIDFNTISGAVDYKTVSPEFITPLKTVKQEVRGIINITKATDTLKDFLINGKFLPHIDKLFDNPVDLIADQPVFAVIKGSFGTGKKHIIGEFLQKYPGAKIIIFSKGFYKSLKEVFGNLVEKSVENLEGVYDYIFYFDRHIDKNTILNLAPFTKNIIVFTYDETVPYENLLEESRVFRLKKVFGFDKFIHKFVLRFYALNSEATSDVSEIKILNKENIESEFIPLVNPEKVVQFVQVKGAVEFERNKLNKNEANFTTTLIVQFLKGGVDRSSIEVIVPYERQKAYIIDQLKTNQVEGVRVSLVEEAIQSSIVVINFVDVESLPNVFEDKFNLAFAITRARSKVIFVGSPALPKKEKFLS</sequence>
<dbReference type="AlphaFoldDB" id="A0A2J6WE32"/>
<feature type="domain" description="DNA2/NAM7 helicase-like C-terminal" evidence="1">
    <location>
        <begin position="546"/>
        <end position="672"/>
    </location>
</feature>
<evidence type="ECO:0000313" key="3">
    <source>
        <dbReference type="Proteomes" id="UP000237040"/>
    </source>
</evidence>
<organism evidence="2 3">
    <name type="scientific">Caldisericum exile</name>
    <dbReference type="NCBI Taxonomy" id="693075"/>
    <lineage>
        <taxon>Bacteria</taxon>
        <taxon>Pseudomonadati</taxon>
        <taxon>Caldisericota/Cryosericota group</taxon>
        <taxon>Caldisericota</taxon>
        <taxon>Caldisericia</taxon>
        <taxon>Caldisericales</taxon>
        <taxon>Caldisericaceae</taxon>
        <taxon>Caldisericum</taxon>
    </lineage>
</organism>
<reference evidence="2 3" key="1">
    <citation type="submission" date="2018-01" db="EMBL/GenBank/DDBJ databases">
        <title>Metagenomic assembled genomes from two thermal pools in the Uzon Caldera, Kamchatka, Russia.</title>
        <authorList>
            <person name="Wilkins L."/>
            <person name="Ettinger C."/>
        </authorList>
    </citation>
    <scope>NUCLEOTIDE SEQUENCE [LARGE SCALE GENOMIC DNA]</scope>
    <source>
        <strain evidence="2">ZAV-07</strain>
    </source>
</reference>
<dbReference type="SUPFAM" id="SSF52540">
    <property type="entry name" value="P-loop containing nucleoside triphosphate hydrolases"/>
    <property type="match status" value="1"/>
</dbReference>
<dbReference type="EMBL" id="PNIL01000059">
    <property type="protein sequence ID" value="PMP67025.1"/>
    <property type="molecule type" value="Genomic_DNA"/>
</dbReference>
<accession>A0A2J6WE32</accession>
<evidence type="ECO:0000259" key="1">
    <source>
        <dbReference type="Pfam" id="PF13087"/>
    </source>
</evidence>